<proteinExistence type="predicted"/>
<dbReference type="AlphaFoldDB" id="X1JGK3"/>
<gene>
    <name evidence="1" type="ORF">S03H2_52794</name>
</gene>
<reference evidence="1" key="1">
    <citation type="journal article" date="2014" name="Front. Microbiol.">
        <title>High frequency of phylogenetically diverse reductive dehalogenase-homologous genes in deep subseafloor sedimentary metagenomes.</title>
        <authorList>
            <person name="Kawai M."/>
            <person name="Futagami T."/>
            <person name="Toyoda A."/>
            <person name="Takaki Y."/>
            <person name="Nishi S."/>
            <person name="Hori S."/>
            <person name="Arai W."/>
            <person name="Tsubouchi T."/>
            <person name="Morono Y."/>
            <person name="Uchiyama I."/>
            <person name="Ito T."/>
            <person name="Fujiyama A."/>
            <person name="Inagaki F."/>
            <person name="Takami H."/>
        </authorList>
    </citation>
    <scope>NUCLEOTIDE SEQUENCE</scope>
    <source>
        <strain evidence="1">Expedition CK06-06</strain>
    </source>
</reference>
<comment type="caution">
    <text evidence="1">The sequence shown here is derived from an EMBL/GenBank/DDBJ whole genome shotgun (WGS) entry which is preliminary data.</text>
</comment>
<accession>X1JGK3</accession>
<feature type="non-terminal residue" evidence="1">
    <location>
        <position position="37"/>
    </location>
</feature>
<evidence type="ECO:0000313" key="1">
    <source>
        <dbReference type="EMBL" id="GAH68883.1"/>
    </source>
</evidence>
<dbReference type="EMBL" id="BARU01033565">
    <property type="protein sequence ID" value="GAH68883.1"/>
    <property type="molecule type" value="Genomic_DNA"/>
</dbReference>
<name>X1JGK3_9ZZZZ</name>
<sequence>MVVHKAQNLKIRPGRVLPAKWAVQGTPRRVAVFLAML</sequence>
<protein>
    <submittedName>
        <fullName evidence="1">Uncharacterized protein</fullName>
    </submittedName>
</protein>
<organism evidence="1">
    <name type="scientific">marine sediment metagenome</name>
    <dbReference type="NCBI Taxonomy" id="412755"/>
    <lineage>
        <taxon>unclassified sequences</taxon>
        <taxon>metagenomes</taxon>
        <taxon>ecological metagenomes</taxon>
    </lineage>
</organism>